<dbReference type="RefSeq" id="WP_213557758.1">
    <property type="nucleotide sequence ID" value="NZ_JBHZDI010000023.1"/>
</dbReference>
<dbReference type="InterPro" id="IPR009057">
    <property type="entry name" value="Homeodomain-like_sf"/>
</dbReference>
<evidence type="ECO:0000256" key="4">
    <source>
        <dbReference type="PROSITE-ProRule" id="PRU00335"/>
    </source>
</evidence>
<dbReference type="PRINTS" id="PR00455">
    <property type="entry name" value="HTHTETR"/>
</dbReference>
<gene>
    <name evidence="6" type="ORF">KHQ06_00165</name>
</gene>
<feature type="domain" description="HTH tetR-type" evidence="5">
    <location>
        <begin position="13"/>
        <end position="73"/>
    </location>
</feature>
<dbReference type="PANTHER" id="PTHR30055:SF234">
    <property type="entry name" value="HTH-TYPE TRANSCRIPTIONAL REGULATOR BETI"/>
    <property type="match status" value="1"/>
</dbReference>
<keyword evidence="3" id="KW-0804">Transcription</keyword>
<feature type="DNA-binding region" description="H-T-H motif" evidence="4">
    <location>
        <begin position="36"/>
        <end position="55"/>
    </location>
</feature>
<evidence type="ECO:0000313" key="7">
    <source>
        <dbReference type="Proteomes" id="UP000683310"/>
    </source>
</evidence>
<sequence length="210" mass="22578">MTPDPSLRERKKQRTHAAISDAALRLFLTNGFDAVSVVQIAAAAEVSKRTLFKYFPTKEDLVVNRFADHVDDAARVVRDRARGQAPLTALRAAFRAGLDNREPSTGLCDAPEVLACYRLVLNTPTLTARLAQFLTSGEVALAEALGPPGDLDARLAASAIIAVQRNLGDANQRELVAGHSAAQRHPIAVAEAERAFDLLADGIGDRFRVA</sequence>
<dbReference type="InterPro" id="IPR050109">
    <property type="entry name" value="HTH-type_TetR-like_transc_reg"/>
</dbReference>
<keyword evidence="1" id="KW-0805">Transcription regulation</keyword>
<evidence type="ECO:0000256" key="2">
    <source>
        <dbReference type="ARBA" id="ARBA00023125"/>
    </source>
</evidence>
<accession>A0ABX8CQA0</accession>
<protein>
    <submittedName>
        <fullName evidence="6">TetR family transcriptional regulator</fullName>
    </submittedName>
</protein>
<dbReference type="InterPro" id="IPR001647">
    <property type="entry name" value="HTH_TetR"/>
</dbReference>
<dbReference type="Gene3D" id="1.10.357.10">
    <property type="entry name" value="Tetracycline Repressor, domain 2"/>
    <property type="match status" value="1"/>
</dbReference>
<reference evidence="6 7" key="1">
    <citation type="submission" date="2021-04" db="EMBL/GenBank/DDBJ databases">
        <title>Nocardia tengchongensis.</title>
        <authorList>
            <person name="Zhuang k."/>
            <person name="Ran Y."/>
            <person name="Li W."/>
        </authorList>
    </citation>
    <scope>NUCLEOTIDE SEQUENCE [LARGE SCALE GENOMIC DNA]</scope>
    <source>
        <strain evidence="6 7">CFH S0057</strain>
    </source>
</reference>
<dbReference type="Proteomes" id="UP000683310">
    <property type="component" value="Chromosome"/>
</dbReference>
<proteinExistence type="predicted"/>
<dbReference type="PANTHER" id="PTHR30055">
    <property type="entry name" value="HTH-TYPE TRANSCRIPTIONAL REGULATOR RUTR"/>
    <property type="match status" value="1"/>
</dbReference>
<name>A0ABX8CQA0_9NOCA</name>
<evidence type="ECO:0000259" key="5">
    <source>
        <dbReference type="PROSITE" id="PS50977"/>
    </source>
</evidence>
<dbReference type="PROSITE" id="PS01081">
    <property type="entry name" value="HTH_TETR_1"/>
    <property type="match status" value="1"/>
</dbReference>
<dbReference type="InterPro" id="IPR023772">
    <property type="entry name" value="DNA-bd_HTH_TetR-type_CS"/>
</dbReference>
<dbReference type="EMBL" id="CP074371">
    <property type="protein sequence ID" value="QVI21657.1"/>
    <property type="molecule type" value="Genomic_DNA"/>
</dbReference>
<keyword evidence="7" id="KW-1185">Reference proteome</keyword>
<keyword evidence="2 4" id="KW-0238">DNA-binding</keyword>
<dbReference type="Pfam" id="PF00440">
    <property type="entry name" value="TetR_N"/>
    <property type="match status" value="1"/>
</dbReference>
<evidence type="ECO:0000313" key="6">
    <source>
        <dbReference type="EMBL" id="QVI21657.1"/>
    </source>
</evidence>
<organism evidence="6 7">
    <name type="scientific">Nocardia tengchongensis</name>
    <dbReference type="NCBI Taxonomy" id="2055889"/>
    <lineage>
        <taxon>Bacteria</taxon>
        <taxon>Bacillati</taxon>
        <taxon>Actinomycetota</taxon>
        <taxon>Actinomycetes</taxon>
        <taxon>Mycobacteriales</taxon>
        <taxon>Nocardiaceae</taxon>
        <taxon>Nocardia</taxon>
    </lineage>
</organism>
<evidence type="ECO:0000256" key="1">
    <source>
        <dbReference type="ARBA" id="ARBA00023015"/>
    </source>
</evidence>
<evidence type="ECO:0000256" key="3">
    <source>
        <dbReference type="ARBA" id="ARBA00023163"/>
    </source>
</evidence>
<dbReference type="PROSITE" id="PS50977">
    <property type="entry name" value="HTH_TETR_2"/>
    <property type="match status" value="1"/>
</dbReference>
<dbReference type="SUPFAM" id="SSF46689">
    <property type="entry name" value="Homeodomain-like"/>
    <property type="match status" value="1"/>
</dbReference>